<sequence>MIAKINLSISSLILIGLIACGNVRKKGKLIIKYEYSTLTMNGDSYKYKLYFIVDSSKTLTYEKTKFFQFTFSSDSLEKSGYLCYNDKTKNLNFIPLEYEKNKMFIPVGKIQTFPLFSERVSEKIYQFGDLGSNFRTSSIKLTSNKDFTYEVKIITQFRVSDKSFIDKMYYTDLIYPKAITFFDPFLKNGYVTVQAKVLSK</sequence>
<organism evidence="1 2">
    <name type="scientific">Mucilaginibacter agri</name>
    <dbReference type="NCBI Taxonomy" id="2695265"/>
    <lineage>
        <taxon>Bacteria</taxon>
        <taxon>Pseudomonadati</taxon>
        <taxon>Bacteroidota</taxon>
        <taxon>Sphingobacteriia</taxon>
        <taxon>Sphingobacteriales</taxon>
        <taxon>Sphingobacteriaceae</taxon>
        <taxon>Mucilaginibacter</taxon>
    </lineage>
</organism>
<dbReference type="AlphaFoldDB" id="A0A965ZDW7"/>
<reference evidence="1" key="2">
    <citation type="submission" date="2020-10" db="EMBL/GenBank/DDBJ databases">
        <title>Mucilaginibacter sp. nov., isolated from soil.</title>
        <authorList>
            <person name="Jeon C.O."/>
        </authorList>
    </citation>
    <scope>NUCLEOTIDE SEQUENCE</scope>
    <source>
        <strain evidence="1">R11</strain>
    </source>
</reference>
<proteinExistence type="predicted"/>
<accession>A0A965ZDW7</accession>
<gene>
    <name evidence="1" type="ORF">GSY63_07805</name>
</gene>
<reference evidence="1" key="1">
    <citation type="submission" date="2020-01" db="EMBL/GenBank/DDBJ databases">
        <authorList>
            <person name="Seo Y.L."/>
        </authorList>
    </citation>
    <scope>NUCLEOTIDE SEQUENCE</scope>
    <source>
        <strain evidence="1">R11</strain>
    </source>
</reference>
<keyword evidence="2" id="KW-1185">Reference proteome</keyword>
<dbReference type="Proteomes" id="UP000638732">
    <property type="component" value="Unassembled WGS sequence"/>
</dbReference>
<dbReference type="PROSITE" id="PS51257">
    <property type="entry name" value="PROKAR_LIPOPROTEIN"/>
    <property type="match status" value="1"/>
</dbReference>
<name>A0A965ZDW7_9SPHI</name>
<evidence type="ECO:0000313" key="2">
    <source>
        <dbReference type="Proteomes" id="UP000638732"/>
    </source>
</evidence>
<dbReference type="EMBL" id="WWEO01000041">
    <property type="protein sequence ID" value="NCD69258.1"/>
    <property type="molecule type" value="Genomic_DNA"/>
</dbReference>
<evidence type="ECO:0000313" key="1">
    <source>
        <dbReference type="EMBL" id="NCD69258.1"/>
    </source>
</evidence>
<protein>
    <recommendedName>
        <fullName evidence="3">Lipoprotein</fullName>
    </recommendedName>
</protein>
<evidence type="ECO:0008006" key="3">
    <source>
        <dbReference type="Google" id="ProtNLM"/>
    </source>
</evidence>
<comment type="caution">
    <text evidence="1">The sequence shown here is derived from an EMBL/GenBank/DDBJ whole genome shotgun (WGS) entry which is preliminary data.</text>
</comment>
<dbReference type="RefSeq" id="WP_166585241.1">
    <property type="nucleotide sequence ID" value="NZ_WWEO01000041.1"/>
</dbReference>